<reference evidence="2" key="1">
    <citation type="submission" date="2022-11" db="UniProtKB">
        <authorList>
            <consortium name="WormBaseParasite"/>
        </authorList>
    </citation>
    <scope>IDENTIFICATION</scope>
</reference>
<proteinExistence type="predicted"/>
<name>A0A915KLR3_ROMCU</name>
<accession>A0A915KLR3</accession>
<dbReference type="Proteomes" id="UP000887565">
    <property type="component" value="Unplaced"/>
</dbReference>
<keyword evidence="1" id="KW-1185">Reference proteome</keyword>
<dbReference type="WBParaSite" id="nRc.2.0.1.t39782-RA">
    <property type="protein sequence ID" value="nRc.2.0.1.t39782-RA"/>
    <property type="gene ID" value="nRc.2.0.1.g39782"/>
</dbReference>
<protein>
    <submittedName>
        <fullName evidence="2">Uncharacterized protein</fullName>
    </submittedName>
</protein>
<dbReference type="AlphaFoldDB" id="A0A915KLR3"/>
<sequence>MVDSMEGIGGKIGEFLYEEQKVIYISRVELRLNILRPMLIIFVAEFTSQPKSDSEVELNYFYTSNYMRIPQENPDLDEQFYTQHLMPFLAKGTLGRQLGSPVYPRSVHSLTPPPPHATQLFNDLSSLNASTANNNYLYNDQQPYVHQTLGRVYANNSQQQQVPHFSIHQAKNYAHSVANSNNNGGAYSTFGRYPQQNQTSGAFVGSADNLAACQTGLYRYSPQQQQQFLGAAPSLYGTAPTNYPSHLQQSNLTLLETVPEVATPEMMDEANMVSLYDNNCSGGVNGLPPRQRLANGHAAYPSLEVIVGEDGRPIHRCASQLSTHV</sequence>
<evidence type="ECO:0000313" key="2">
    <source>
        <dbReference type="WBParaSite" id="nRc.2.0.1.t39782-RA"/>
    </source>
</evidence>
<organism evidence="1 2">
    <name type="scientific">Romanomermis culicivorax</name>
    <name type="common">Nematode worm</name>
    <dbReference type="NCBI Taxonomy" id="13658"/>
    <lineage>
        <taxon>Eukaryota</taxon>
        <taxon>Metazoa</taxon>
        <taxon>Ecdysozoa</taxon>
        <taxon>Nematoda</taxon>
        <taxon>Enoplea</taxon>
        <taxon>Dorylaimia</taxon>
        <taxon>Mermithida</taxon>
        <taxon>Mermithoidea</taxon>
        <taxon>Mermithidae</taxon>
        <taxon>Romanomermis</taxon>
    </lineage>
</organism>
<evidence type="ECO:0000313" key="1">
    <source>
        <dbReference type="Proteomes" id="UP000887565"/>
    </source>
</evidence>